<evidence type="ECO:0000313" key="12">
    <source>
        <dbReference type="Proteomes" id="UP000008237"/>
    </source>
</evidence>
<evidence type="ECO:0000256" key="6">
    <source>
        <dbReference type="ARBA" id="ARBA00023125"/>
    </source>
</evidence>
<dbReference type="InParanoid" id="E2B6R1"/>
<sequence length="159" mass="17711">MNQQCKVCGEPAAGYHFGAFTCEGCKSFFGRTYNNAGNIADCKNGNKCVINKKNRTTCKSCRLRKCILVGMSKSSSRYGRRSNWFKIHCLLAEQSSQNLALAASAAAPYSSNYLTSLLRQHENNQHSDNRVEVSSPNQELAQQVQSRFASLAMLTREQE</sequence>
<evidence type="ECO:0000256" key="9">
    <source>
        <dbReference type="ARBA" id="ARBA00023242"/>
    </source>
</evidence>
<evidence type="ECO:0000313" key="11">
    <source>
        <dbReference type="EMBL" id="EFN88645.1"/>
    </source>
</evidence>
<dbReference type="GO" id="GO:0003700">
    <property type="term" value="F:DNA-binding transcription factor activity"/>
    <property type="evidence" value="ECO:0007669"/>
    <property type="project" value="InterPro"/>
</dbReference>
<dbReference type="InterPro" id="IPR001628">
    <property type="entry name" value="Znf_hrmn_rcpt"/>
</dbReference>
<dbReference type="OrthoDB" id="5850793at2759"/>
<gene>
    <name evidence="11" type="ORF">EAI_10952</name>
</gene>
<dbReference type="EMBL" id="GL446000">
    <property type="protein sequence ID" value="EFN88645.1"/>
    <property type="molecule type" value="Genomic_DNA"/>
</dbReference>
<evidence type="ECO:0000256" key="1">
    <source>
        <dbReference type="ARBA" id="ARBA00004123"/>
    </source>
</evidence>
<dbReference type="SMART" id="SM00399">
    <property type="entry name" value="ZnF_C4"/>
    <property type="match status" value="1"/>
</dbReference>
<dbReference type="SUPFAM" id="SSF57716">
    <property type="entry name" value="Glucocorticoid receptor-like (DNA-binding domain)"/>
    <property type="match status" value="1"/>
</dbReference>
<evidence type="ECO:0000256" key="8">
    <source>
        <dbReference type="ARBA" id="ARBA00023170"/>
    </source>
</evidence>
<keyword evidence="4" id="KW-0862">Zinc</keyword>
<keyword evidence="9" id="KW-0539">Nucleus</keyword>
<keyword evidence="7" id="KW-0804">Transcription</keyword>
<proteinExistence type="predicted"/>
<evidence type="ECO:0000259" key="10">
    <source>
        <dbReference type="PROSITE" id="PS51030"/>
    </source>
</evidence>
<dbReference type="Pfam" id="PF00105">
    <property type="entry name" value="zf-C4"/>
    <property type="match status" value="1"/>
</dbReference>
<organism evidence="12">
    <name type="scientific">Harpegnathos saltator</name>
    <name type="common">Jerdon's jumping ant</name>
    <dbReference type="NCBI Taxonomy" id="610380"/>
    <lineage>
        <taxon>Eukaryota</taxon>
        <taxon>Metazoa</taxon>
        <taxon>Ecdysozoa</taxon>
        <taxon>Arthropoda</taxon>
        <taxon>Hexapoda</taxon>
        <taxon>Insecta</taxon>
        <taxon>Pterygota</taxon>
        <taxon>Neoptera</taxon>
        <taxon>Endopterygota</taxon>
        <taxon>Hymenoptera</taxon>
        <taxon>Apocrita</taxon>
        <taxon>Aculeata</taxon>
        <taxon>Formicoidea</taxon>
        <taxon>Formicidae</taxon>
        <taxon>Ponerinae</taxon>
        <taxon>Ponerini</taxon>
        <taxon>Harpegnathos</taxon>
    </lineage>
</organism>
<dbReference type="PRINTS" id="PR00047">
    <property type="entry name" value="STROIDFINGER"/>
</dbReference>
<keyword evidence="12" id="KW-1185">Reference proteome</keyword>
<evidence type="ECO:0000256" key="4">
    <source>
        <dbReference type="ARBA" id="ARBA00022833"/>
    </source>
</evidence>
<dbReference type="InterPro" id="IPR013088">
    <property type="entry name" value="Znf_NHR/GATA"/>
</dbReference>
<keyword evidence="8" id="KW-0675">Receptor</keyword>
<dbReference type="Gene3D" id="3.30.50.10">
    <property type="entry name" value="Erythroid Transcription Factor GATA-1, subunit A"/>
    <property type="match status" value="1"/>
</dbReference>
<name>E2B6R1_HARSA</name>
<dbReference type="GO" id="GO:0005634">
    <property type="term" value="C:nucleus"/>
    <property type="evidence" value="ECO:0007669"/>
    <property type="project" value="UniProtKB-SubCell"/>
</dbReference>
<dbReference type="PROSITE" id="PS51030">
    <property type="entry name" value="NUCLEAR_REC_DBD_2"/>
    <property type="match status" value="1"/>
</dbReference>
<feature type="domain" description="Nuclear receptor" evidence="10">
    <location>
        <begin position="2"/>
        <end position="78"/>
    </location>
</feature>
<dbReference type="InterPro" id="IPR050200">
    <property type="entry name" value="Nuclear_hormone_rcpt_NR3"/>
</dbReference>
<dbReference type="Proteomes" id="UP000008237">
    <property type="component" value="Unassembled WGS sequence"/>
</dbReference>
<dbReference type="PANTHER" id="PTHR48092">
    <property type="entry name" value="KNIRPS-RELATED PROTEIN-RELATED"/>
    <property type="match status" value="1"/>
</dbReference>
<accession>E2B6R1</accession>
<reference evidence="11 12" key="1">
    <citation type="journal article" date="2010" name="Science">
        <title>Genomic comparison of the ants Camponotus floridanus and Harpegnathos saltator.</title>
        <authorList>
            <person name="Bonasio R."/>
            <person name="Zhang G."/>
            <person name="Ye C."/>
            <person name="Mutti N.S."/>
            <person name="Fang X."/>
            <person name="Qin N."/>
            <person name="Donahue G."/>
            <person name="Yang P."/>
            <person name="Li Q."/>
            <person name="Li C."/>
            <person name="Zhang P."/>
            <person name="Huang Z."/>
            <person name="Berger S.L."/>
            <person name="Reinberg D."/>
            <person name="Wang J."/>
            <person name="Liebig J."/>
        </authorList>
    </citation>
    <scope>NUCLEOTIDE SEQUENCE [LARGE SCALE GENOMIC DNA]</scope>
    <source>
        <strain evidence="11 12">R22 G/1</strain>
    </source>
</reference>
<dbReference type="AlphaFoldDB" id="E2B6R1"/>
<dbReference type="GO" id="GO:0008270">
    <property type="term" value="F:zinc ion binding"/>
    <property type="evidence" value="ECO:0007669"/>
    <property type="project" value="UniProtKB-KW"/>
</dbReference>
<evidence type="ECO:0000256" key="2">
    <source>
        <dbReference type="ARBA" id="ARBA00022723"/>
    </source>
</evidence>
<dbReference type="STRING" id="610380.E2B6R1"/>
<keyword evidence="2" id="KW-0479">Metal-binding</keyword>
<keyword evidence="5" id="KW-0805">Transcription regulation</keyword>
<feature type="non-terminal residue" evidence="11">
    <location>
        <position position="159"/>
    </location>
</feature>
<dbReference type="PROSITE" id="PS00031">
    <property type="entry name" value="NUCLEAR_REC_DBD_1"/>
    <property type="match status" value="1"/>
</dbReference>
<evidence type="ECO:0000256" key="3">
    <source>
        <dbReference type="ARBA" id="ARBA00022771"/>
    </source>
</evidence>
<protein>
    <submittedName>
        <fullName evidence="11">Knirps-related protein</fullName>
    </submittedName>
</protein>
<dbReference type="GO" id="GO:0043565">
    <property type="term" value="F:sequence-specific DNA binding"/>
    <property type="evidence" value="ECO:0007669"/>
    <property type="project" value="InterPro"/>
</dbReference>
<keyword evidence="6" id="KW-0238">DNA-binding</keyword>
<evidence type="ECO:0000256" key="7">
    <source>
        <dbReference type="ARBA" id="ARBA00023163"/>
    </source>
</evidence>
<keyword evidence="3" id="KW-0863">Zinc-finger</keyword>
<comment type="subcellular location">
    <subcellularLocation>
        <location evidence="1">Nucleus</location>
    </subcellularLocation>
</comment>
<evidence type="ECO:0000256" key="5">
    <source>
        <dbReference type="ARBA" id="ARBA00023015"/>
    </source>
</evidence>